<evidence type="ECO:0000313" key="2">
    <source>
        <dbReference type="Proteomes" id="UP000095598"/>
    </source>
</evidence>
<evidence type="ECO:0000313" key="1">
    <source>
        <dbReference type="EMBL" id="CUM99695.1"/>
    </source>
</evidence>
<dbReference type="AlphaFoldDB" id="A0A173TCM1"/>
<proteinExistence type="predicted"/>
<dbReference type="Proteomes" id="UP000095598">
    <property type="component" value="Unassembled WGS sequence"/>
</dbReference>
<accession>A0A173TCM1</accession>
<name>A0A173TCM1_ANAHA</name>
<sequence length="511" mass="61460">MSQFVRKVTPQKPEESRLTSEIIPRYTNFLYNHANMRGQFLCLNSKNEELFIMNRKEWTLLTKNGYQNPYVWIRRIKKAFYVTANPRDKKTGELAGYVQIVIPCYGKEFQRESLLALIKEHKDIPNPTYVIDNGYGLFDLVYMLKESVAPTMEQAIRAVLWTITEKIVGLERTVNYRNNDYVDFEVFVEKLTVNPKLRLPGSYNERKMVQVYYPKRAKQYTYHELLNCMGIRPPYKASYQIKKMKKSVQKTRKGKWLDQFYLELDKSEKNLDIFIQMRRIHVLEELMIKGYDRMTNREFVTEYCRLLCHVYRYKCYRSITEQMIPITERMVQVITYLTDNRDEQMNLKDIVMEEVDHNYDFNHDSFVELLRNPKVHHLLHKYRTMIYEKITNNDLIDRYHLNPDGSWKGKIYLHPTRDVKLRNPKVFIKDKIKNQMIAIARLTLQGLKNSEIMKKLQINRDRFFERKRRIKKEGGMVKIAKEEFCFQNRPEQSDLREICRHPNSEYYQAAA</sequence>
<dbReference type="EMBL" id="CYXT01000014">
    <property type="protein sequence ID" value="CUM99695.1"/>
    <property type="molecule type" value="Genomic_DNA"/>
</dbReference>
<dbReference type="RefSeq" id="WP_055258850.1">
    <property type="nucleotide sequence ID" value="NZ_CYXT01000014.1"/>
</dbReference>
<reference evidence="1 2" key="1">
    <citation type="submission" date="2015-09" db="EMBL/GenBank/DDBJ databases">
        <authorList>
            <consortium name="Pathogen Informatics"/>
        </authorList>
    </citation>
    <scope>NUCLEOTIDE SEQUENCE [LARGE SCALE GENOMIC DNA]</scope>
    <source>
        <strain evidence="1 2">2789STDY5608868</strain>
    </source>
</reference>
<protein>
    <submittedName>
        <fullName evidence="1">Uncharacterized protein</fullName>
    </submittedName>
</protein>
<organism evidence="1 2">
    <name type="scientific">Anaerostipes hadrus</name>
    <dbReference type="NCBI Taxonomy" id="649756"/>
    <lineage>
        <taxon>Bacteria</taxon>
        <taxon>Bacillati</taxon>
        <taxon>Bacillota</taxon>
        <taxon>Clostridia</taxon>
        <taxon>Lachnospirales</taxon>
        <taxon>Lachnospiraceae</taxon>
        <taxon>Anaerostipes</taxon>
    </lineage>
</organism>
<gene>
    <name evidence="1" type="ORF">ERS852425_01942</name>
</gene>